<dbReference type="InterPro" id="IPR006597">
    <property type="entry name" value="Sel1-like"/>
</dbReference>
<organism evidence="3 4">
    <name type="scientific">Galdieria partita</name>
    <dbReference type="NCBI Taxonomy" id="83374"/>
    <lineage>
        <taxon>Eukaryota</taxon>
        <taxon>Rhodophyta</taxon>
        <taxon>Bangiophyceae</taxon>
        <taxon>Galdieriales</taxon>
        <taxon>Galdieriaceae</taxon>
        <taxon>Galdieria</taxon>
    </lineage>
</organism>
<dbReference type="InterPro" id="IPR050767">
    <property type="entry name" value="Sel1_AlgK"/>
</dbReference>
<sequence length="500" mass="55340">MSKLLKVLHRVGRLPLTRRSSPVHIRPYLSFSILCRKEYNLGMTRRVYFSTYTKNNTLDPGDEVEQLLSDLDNLTMEQKQNAFVLACKSAEMSSSKGKLLLGCLFRCGIGTEQDERKALEILEPLAEAGDAYASFLCGDILEQFYEEKLSAAAVHQVSGHSNSKDVALNIKRSDSEEILEKAIRYYEKSVGNGNLDSLVALGNAWLKMQHPEKAKEAFLKAAEKGIVSSFLFLGNLYFHGYFGKLSSISPDGMKASKYLTAAAEEGSVEAKYLLGELYASGIEPIEPDEASALRYLESAAEQNHSEACYLLSKILLEKEELDPGSVDMEKLLKYLLVAAEQSHAGACYFLADLYYKAGSSASINGSENYQQALMFFEKSGASGLPQGYYMAALMYLHGLGTHVNTKVGIELLNQAAEMGHAEALKKLSEFYRFGQFGLEKSDKKAESLKKIASFLEEKSSETRKSLQRSPLSSKRVSANKGIFPKTQQVENSQKHNKASS</sequence>
<feature type="region of interest" description="Disordered" evidence="2">
    <location>
        <begin position="458"/>
        <end position="500"/>
    </location>
</feature>
<dbReference type="SUPFAM" id="SSF81901">
    <property type="entry name" value="HCP-like"/>
    <property type="match status" value="4"/>
</dbReference>
<comment type="similarity">
    <text evidence="1">Belongs to the sel-1 family.</text>
</comment>
<name>A0A9C7UQL8_9RHOD</name>
<keyword evidence="4" id="KW-1185">Reference proteome</keyword>
<dbReference type="PANTHER" id="PTHR11102">
    <property type="entry name" value="SEL-1-LIKE PROTEIN"/>
    <property type="match status" value="1"/>
</dbReference>
<gene>
    <name evidence="3" type="ORF">GpartN1_g3438.t1</name>
</gene>
<dbReference type="AlphaFoldDB" id="A0A9C7UQL8"/>
<dbReference type="Pfam" id="PF08238">
    <property type="entry name" value="Sel1"/>
    <property type="match status" value="7"/>
</dbReference>
<dbReference type="InterPro" id="IPR011990">
    <property type="entry name" value="TPR-like_helical_dom_sf"/>
</dbReference>
<protein>
    <submittedName>
        <fullName evidence="3">Uncharacterized protein</fullName>
    </submittedName>
</protein>
<evidence type="ECO:0000313" key="3">
    <source>
        <dbReference type="EMBL" id="GJQ11647.1"/>
    </source>
</evidence>
<dbReference type="EMBL" id="BQMJ01000026">
    <property type="protein sequence ID" value="GJQ11647.1"/>
    <property type="molecule type" value="Genomic_DNA"/>
</dbReference>
<comment type="caution">
    <text evidence="3">The sequence shown here is derived from an EMBL/GenBank/DDBJ whole genome shotgun (WGS) entry which is preliminary data.</text>
</comment>
<accession>A0A9C7UQL8</accession>
<dbReference type="Gene3D" id="1.25.40.10">
    <property type="entry name" value="Tetratricopeptide repeat domain"/>
    <property type="match status" value="1"/>
</dbReference>
<dbReference type="Proteomes" id="UP001061958">
    <property type="component" value="Unassembled WGS sequence"/>
</dbReference>
<evidence type="ECO:0000256" key="1">
    <source>
        <dbReference type="ARBA" id="ARBA00038101"/>
    </source>
</evidence>
<proteinExistence type="inferred from homology"/>
<dbReference type="PANTHER" id="PTHR11102:SF160">
    <property type="entry name" value="ERAD-ASSOCIATED E3 UBIQUITIN-PROTEIN LIGASE COMPONENT HRD3"/>
    <property type="match status" value="1"/>
</dbReference>
<reference evidence="3" key="1">
    <citation type="journal article" date="2022" name="Proc. Natl. Acad. Sci. U.S.A.">
        <title>Life cycle and functional genomics of the unicellular red alga Galdieria for elucidating algal and plant evolution and industrial use.</title>
        <authorList>
            <person name="Hirooka S."/>
            <person name="Itabashi T."/>
            <person name="Ichinose T.M."/>
            <person name="Onuma R."/>
            <person name="Fujiwara T."/>
            <person name="Yamashita S."/>
            <person name="Jong L.W."/>
            <person name="Tomita R."/>
            <person name="Iwane A.H."/>
            <person name="Miyagishima S.Y."/>
        </authorList>
    </citation>
    <scope>NUCLEOTIDE SEQUENCE</scope>
    <source>
        <strain evidence="3">NBRC 102759</strain>
    </source>
</reference>
<reference evidence="3" key="2">
    <citation type="submission" date="2022-01" db="EMBL/GenBank/DDBJ databases">
        <authorList>
            <person name="Hirooka S."/>
            <person name="Miyagishima S.Y."/>
        </authorList>
    </citation>
    <scope>NUCLEOTIDE SEQUENCE</scope>
    <source>
        <strain evidence="3">NBRC 102759</strain>
    </source>
</reference>
<dbReference type="SMART" id="SM00671">
    <property type="entry name" value="SEL1"/>
    <property type="match status" value="8"/>
</dbReference>
<evidence type="ECO:0000256" key="2">
    <source>
        <dbReference type="SAM" id="MobiDB-lite"/>
    </source>
</evidence>
<evidence type="ECO:0000313" key="4">
    <source>
        <dbReference type="Proteomes" id="UP001061958"/>
    </source>
</evidence>
<feature type="compositionally biased region" description="Polar residues" evidence="2">
    <location>
        <begin position="467"/>
        <end position="476"/>
    </location>
</feature>
<dbReference type="OrthoDB" id="272077at2759"/>